<comment type="caution">
    <text evidence="1">The sequence shown here is derived from an EMBL/GenBank/DDBJ whole genome shotgun (WGS) entry which is preliminary data.</text>
</comment>
<organism evidence="1 2">
    <name type="scientific">Candidatus Bacteroides intestinavium</name>
    <dbReference type="NCBI Taxonomy" id="2838469"/>
    <lineage>
        <taxon>Bacteria</taxon>
        <taxon>Pseudomonadati</taxon>
        <taxon>Bacteroidota</taxon>
        <taxon>Bacteroidia</taxon>
        <taxon>Bacteroidales</taxon>
        <taxon>Bacteroidaceae</taxon>
        <taxon>Bacteroides</taxon>
    </lineage>
</organism>
<reference evidence="1" key="2">
    <citation type="submission" date="2021-04" db="EMBL/GenBank/DDBJ databases">
        <authorList>
            <person name="Gilroy R."/>
        </authorList>
    </citation>
    <scope>NUCLEOTIDE SEQUENCE</scope>
    <source>
        <strain evidence="1">ChiHecec1B25-7008</strain>
    </source>
</reference>
<protein>
    <submittedName>
        <fullName evidence="1">6-bladed beta-propeller</fullName>
    </submittedName>
</protein>
<dbReference type="PROSITE" id="PS51257">
    <property type="entry name" value="PROKAR_LIPOPROTEIN"/>
    <property type="match status" value="1"/>
</dbReference>
<proteinExistence type="predicted"/>
<dbReference type="EMBL" id="DWZE01000063">
    <property type="protein sequence ID" value="HJA83379.1"/>
    <property type="molecule type" value="Genomic_DNA"/>
</dbReference>
<dbReference type="Proteomes" id="UP000823860">
    <property type="component" value="Unassembled WGS sequence"/>
</dbReference>
<name>A0A9D2HQA4_9BACE</name>
<evidence type="ECO:0000313" key="1">
    <source>
        <dbReference type="EMBL" id="HJA83379.1"/>
    </source>
</evidence>
<gene>
    <name evidence="1" type="ORF">H9785_05380</name>
</gene>
<evidence type="ECO:0000313" key="2">
    <source>
        <dbReference type="Proteomes" id="UP000823860"/>
    </source>
</evidence>
<accession>A0A9D2HQA4</accession>
<sequence>MNKYIFLSLLCPWVILTSCQDTPSTHSPVKEIHIADFEGKFLPQTELPLMQHLELREDTTGYIGQIKDICAIDSGLYLLDAATLSLSRFGLKDGKLQQTIYGRGNGPLEYIQPAALTADESNVYVLDLPGMAIITYNRDLKAQKKTTLSVPCFDFIKVDGGFLCYNLTPSDDFQPLIFIDDEGHLKKSFQVSHQNLPLTTGAKIFTSNARKDIFIQPPFSRTVYKWDAQKEKPIEYIRLDFGNKNLPEEINGEMTDPFDEPYAIPTHCFVGEESILCSFLYNDKRYYALSLPGKAIKTGQIIPQQTAPFFPQWQIGDMTIGTYSGDFSSDDSSDSTGEMLLLFGLNAIEDR</sequence>
<dbReference type="AlphaFoldDB" id="A0A9D2HQA4"/>
<dbReference type="Pfam" id="PF17170">
    <property type="entry name" value="DUF5128"/>
    <property type="match status" value="1"/>
</dbReference>
<reference evidence="1" key="1">
    <citation type="journal article" date="2021" name="PeerJ">
        <title>Extensive microbial diversity within the chicken gut microbiome revealed by metagenomics and culture.</title>
        <authorList>
            <person name="Gilroy R."/>
            <person name="Ravi A."/>
            <person name="Getino M."/>
            <person name="Pursley I."/>
            <person name="Horton D.L."/>
            <person name="Alikhan N.F."/>
            <person name="Baker D."/>
            <person name="Gharbi K."/>
            <person name="Hall N."/>
            <person name="Watson M."/>
            <person name="Adriaenssens E.M."/>
            <person name="Foster-Nyarko E."/>
            <person name="Jarju S."/>
            <person name="Secka A."/>
            <person name="Antonio M."/>
            <person name="Oren A."/>
            <person name="Chaudhuri R.R."/>
            <person name="La Ragione R."/>
            <person name="Hildebrand F."/>
            <person name="Pallen M.J."/>
        </authorList>
    </citation>
    <scope>NUCLEOTIDE SEQUENCE</scope>
    <source>
        <strain evidence="1">ChiHecec1B25-7008</strain>
    </source>
</reference>